<dbReference type="EMBL" id="JASKHM010000021">
    <property type="protein sequence ID" value="MEQ4486437.1"/>
    <property type="molecule type" value="Genomic_DNA"/>
</dbReference>
<sequence>MKLADHMSDLLAGNHDELLAKLRLMSMAAIVIPGMPIIAANP</sequence>
<name>A0ABV1L336_9BACL</name>
<gene>
    <name evidence="1" type="ORF">QJS35_29100</name>
</gene>
<keyword evidence="2" id="KW-1185">Reference proteome</keyword>
<dbReference type="RefSeq" id="WP_255678880.1">
    <property type="nucleotide sequence ID" value="NZ_JAIOAP010000020.1"/>
</dbReference>
<dbReference type="Proteomes" id="UP001493487">
    <property type="component" value="Unassembled WGS sequence"/>
</dbReference>
<proteinExistence type="predicted"/>
<evidence type="ECO:0000313" key="1">
    <source>
        <dbReference type="EMBL" id="MEQ4486437.1"/>
    </source>
</evidence>
<reference evidence="1 2" key="1">
    <citation type="journal article" date="2023" name="Genome Announc.">
        <title>Pan-Genome Analyses of the Genus Cohnella and Proposal of the Novel Species Cohnella silvisoli sp. nov., Isolated from Forest Soil.</title>
        <authorList>
            <person name="Wang C."/>
            <person name="Mao L."/>
            <person name="Bao G."/>
            <person name="Zhu H."/>
        </authorList>
    </citation>
    <scope>NUCLEOTIDE SEQUENCE [LARGE SCALE GENOMIC DNA]</scope>
    <source>
        <strain evidence="1 2">NL03-T5-1</strain>
    </source>
</reference>
<accession>A0ABV1L336</accession>
<evidence type="ECO:0000313" key="2">
    <source>
        <dbReference type="Proteomes" id="UP001493487"/>
    </source>
</evidence>
<comment type="caution">
    <text evidence="1">The sequence shown here is derived from an EMBL/GenBank/DDBJ whole genome shotgun (WGS) entry which is preliminary data.</text>
</comment>
<organism evidence="1 2">
    <name type="scientific">Cohnella silvisoli</name>
    <dbReference type="NCBI Taxonomy" id="2873699"/>
    <lineage>
        <taxon>Bacteria</taxon>
        <taxon>Bacillati</taxon>
        <taxon>Bacillota</taxon>
        <taxon>Bacilli</taxon>
        <taxon>Bacillales</taxon>
        <taxon>Paenibacillaceae</taxon>
        <taxon>Cohnella</taxon>
    </lineage>
</organism>
<protein>
    <submittedName>
        <fullName evidence="1">Uncharacterized protein</fullName>
    </submittedName>
</protein>